<proteinExistence type="predicted"/>
<dbReference type="EMBL" id="VSRR010043517">
    <property type="protein sequence ID" value="MPC76491.1"/>
    <property type="molecule type" value="Genomic_DNA"/>
</dbReference>
<evidence type="ECO:0000313" key="3">
    <source>
        <dbReference type="Proteomes" id="UP000324222"/>
    </source>
</evidence>
<reference evidence="2 3" key="1">
    <citation type="submission" date="2019-05" db="EMBL/GenBank/DDBJ databases">
        <title>Another draft genome of Portunus trituberculatus and its Hox gene families provides insights of decapod evolution.</title>
        <authorList>
            <person name="Jeong J.-H."/>
            <person name="Song I."/>
            <person name="Kim S."/>
            <person name="Choi T."/>
            <person name="Kim D."/>
            <person name="Ryu S."/>
            <person name="Kim W."/>
        </authorList>
    </citation>
    <scope>NUCLEOTIDE SEQUENCE [LARGE SCALE GENOMIC DNA]</scope>
    <source>
        <tissue evidence="2">Muscle</tissue>
    </source>
</reference>
<accession>A0A5B7HTY8</accession>
<feature type="region of interest" description="Disordered" evidence="1">
    <location>
        <begin position="137"/>
        <end position="165"/>
    </location>
</feature>
<keyword evidence="3" id="KW-1185">Reference proteome</keyword>
<dbReference type="Proteomes" id="UP000324222">
    <property type="component" value="Unassembled WGS sequence"/>
</dbReference>
<name>A0A5B7HTY8_PORTR</name>
<protein>
    <submittedName>
        <fullName evidence="2">Uncharacterized protein</fullName>
    </submittedName>
</protein>
<gene>
    <name evidence="2" type="ORF">E2C01_070906</name>
</gene>
<comment type="caution">
    <text evidence="2">The sequence shown here is derived from an EMBL/GenBank/DDBJ whole genome shotgun (WGS) entry which is preliminary data.</text>
</comment>
<dbReference type="AlphaFoldDB" id="A0A5B7HTY8"/>
<feature type="compositionally biased region" description="Polar residues" evidence="1">
    <location>
        <begin position="154"/>
        <end position="165"/>
    </location>
</feature>
<evidence type="ECO:0000256" key="1">
    <source>
        <dbReference type="SAM" id="MobiDB-lite"/>
    </source>
</evidence>
<organism evidence="2 3">
    <name type="scientific">Portunus trituberculatus</name>
    <name type="common">Swimming crab</name>
    <name type="synonym">Neptunus trituberculatus</name>
    <dbReference type="NCBI Taxonomy" id="210409"/>
    <lineage>
        <taxon>Eukaryota</taxon>
        <taxon>Metazoa</taxon>
        <taxon>Ecdysozoa</taxon>
        <taxon>Arthropoda</taxon>
        <taxon>Crustacea</taxon>
        <taxon>Multicrustacea</taxon>
        <taxon>Malacostraca</taxon>
        <taxon>Eumalacostraca</taxon>
        <taxon>Eucarida</taxon>
        <taxon>Decapoda</taxon>
        <taxon>Pleocyemata</taxon>
        <taxon>Brachyura</taxon>
        <taxon>Eubrachyura</taxon>
        <taxon>Portunoidea</taxon>
        <taxon>Portunidae</taxon>
        <taxon>Portuninae</taxon>
        <taxon>Portunus</taxon>
    </lineage>
</organism>
<sequence>MTAVGSGEWRNSSHSLTGLGSRTVYRRIFCLSNVLSSGERVGGKGELSQQRLVLRKKWWEKKAGGRRASRARLRKSQSILNILNILFRKGGEITLRGWLVYKKRIEIQKYSIRITVPQSKAATSFYIPCSTPTGSSTSQSQLEYPPGHQAASCHRTSGSLNTTSATKSSDNNVIALPTLSTLLSVATTLPSPTKVVVSTIHHDFHTRSLSTTEVFSSF</sequence>
<evidence type="ECO:0000313" key="2">
    <source>
        <dbReference type="EMBL" id="MPC76491.1"/>
    </source>
</evidence>